<reference evidence="2" key="1">
    <citation type="journal article" date="2019" name="Int. J. Syst. Evol. Microbiol.">
        <title>The Global Catalogue of Microorganisms (GCM) 10K type strain sequencing project: providing services to taxonomists for standard genome sequencing and annotation.</title>
        <authorList>
            <consortium name="The Broad Institute Genomics Platform"/>
            <consortium name="The Broad Institute Genome Sequencing Center for Infectious Disease"/>
            <person name="Wu L."/>
            <person name="Ma J."/>
        </authorList>
    </citation>
    <scope>NUCLEOTIDE SEQUENCE [LARGE SCALE GENOMIC DNA]</scope>
    <source>
        <strain evidence="2">CCUG 58938</strain>
    </source>
</reference>
<organism evidence="1 2">
    <name type="scientific">Ohtaekwangia kribbensis</name>
    <dbReference type="NCBI Taxonomy" id="688913"/>
    <lineage>
        <taxon>Bacteria</taxon>
        <taxon>Pseudomonadati</taxon>
        <taxon>Bacteroidota</taxon>
        <taxon>Cytophagia</taxon>
        <taxon>Cytophagales</taxon>
        <taxon>Fulvivirgaceae</taxon>
        <taxon>Ohtaekwangia</taxon>
    </lineage>
</organism>
<name>A0ABW3JWE5_9BACT</name>
<comment type="caution">
    <text evidence="1">The sequence shown here is derived from an EMBL/GenBank/DDBJ whole genome shotgun (WGS) entry which is preliminary data.</text>
</comment>
<evidence type="ECO:0000313" key="2">
    <source>
        <dbReference type="Proteomes" id="UP001597112"/>
    </source>
</evidence>
<evidence type="ECO:0008006" key="3">
    <source>
        <dbReference type="Google" id="ProtNLM"/>
    </source>
</evidence>
<keyword evidence="2" id="KW-1185">Reference proteome</keyword>
<gene>
    <name evidence="1" type="ORF">ACFQ21_02635</name>
</gene>
<evidence type="ECO:0000313" key="1">
    <source>
        <dbReference type="EMBL" id="MFD0998179.1"/>
    </source>
</evidence>
<proteinExistence type="predicted"/>
<protein>
    <recommendedName>
        <fullName evidence="3">Transcriptional regulator</fullName>
    </recommendedName>
</protein>
<dbReference type="Proteomes" id="UP001597112">
    <property type="component" value="Unassembled WGS sequence"/>
</dbReference>
<dbReference type="EMBL" id="JBHTKA010000001">
    <property type="protein sequence ID" value="MFD0998179.1"/>
    <property type="molecule type" value="Genomic_DNA"/>
</dbReference>
<sequence>MVKHDEHFYLQRTVTLPKTTKLTDEAIQYLDDIFDYSSPEEYRETLIEVYQVYIMHEHQSLPQEFEHMAAHLYFLINFFKKISTEMKGVERSTVSDSEPHT</sequence>
<dbReference type="RefSeq" id="WP_377574437.1">
    <property type="nucleotide sequence ID" value="NZ_JBHTKA010000001.1"/>
</dbReference>
<accession>A0ABW3JWE5</accession>